<evidence type="ECO:0000313" key="3">
    <source>
        <dbReference type="Proteomes" id="UP001589628"/>
    </source>
</evidence>
<dbReference type="EMBL" id="JBHLZN010000002">
    <property type="protein sequence ID" value="MFB9886323.1"/>
    <property type="molecule type" value="Genomic_DNA"/>
</dbReference>
<organism evidence="2 3">
    <name type="scientific">Balneatrix alpica</name>
    <dbReference type="NCBI Taxonomy" id="75684"/>
    <lineage>
        <taxon>Bacteria</taxon>
        <taxon>Pseudomonadati</taxon>
        <taxon>Pseudomonadota</taxon>
        <taxon>Gammaproteobacteria</taxon>
        <taxon>Oceanospirillales</taxon>
        <taxon>Balneatrichaceae</taxon>
        <taxon>Balneatrix</taxon>
    </lineage>
</organism>
<feature type="signal peptide" evidence="1">
    <location>
        <begin position="1"/>
        <end position="18"/>
    </location>
</feature>
<accession>A0ABV5ZAQ0</accession>
<comment type="caution">
    <text evidence="2">The sequence shown here is derived from an EMBL/GenBank/DDBJ whole genome shotgun (WGS) entry which is preliminary data.</text>
</comment>
<dbReference type="Proteomes" id="UP001589628">
    <property type="component" value="Unassembled WGS sequence"/>
</dbReference>
<gene>
    <name evidence="2" type="ORF">ACFFLH_07880</name>
</gene>
<evidence type="ECO:0000256" key="1">
    <source>
        <dbReference type="SAM" id="SignalP"/>
    </source>
</evidence>
<evidence type="ECO:0000313" key="2">
    <source>
        <dbReference type="EMBL" id="MFB9886323.1"/>
    </source>
</evidence>
<feature type="chain" id="PRO_5045494582" description="Solute-binding protein family 3/N-terminal domain-containing protein" evidence="1">
    <location>
        <begin position="19"/>
        <end position="232"/>
    </location>
</feature>
<proteinExistence type="predicted"/>
<protein>
    <recommendedName>
        <fullName evidence="4">Solute-binding protein family 3/N-terminal domain-containing protein</fullName>
    </recommendedName>
</protein>
<dbReference type="SUPFAM" id="SSF53850">
    <property type="entry name" value="Periplasmic binding protein-like II"/>
    <property type="match status" value="1"/>
</dbReference>
<keyword evidence="1" id="KW-0732">Signal</keyword>
<dbReference type="RefSeq" id="WP_027311789.1">
    <property type="nucleotide sequence ID" value="NZ_JBHLZN010000002.1"/>
</dbReference>
<reference evidence="2 3" key="1">
    <citation type="submission" date="2024-09" db="EMBL/GenBank/DDBJ databases">
        <authorList>
            <person name="Sun Q."/>
            <person name="Mori K."/>
        </authorList>
    </citation>
    <scope>NUCLEOTIDE SEQUENCE [LARGE SCALE GENOMIC DNA]</scope>
    <source>
        <strain evidence="2 3">ATCC 51285</strain>
    </source>
</reference>
<keyword evidence="3" id="KW-1185">Reference proteome</keyword>
<sequence length="232" mass="26065">MRPLLMLCSLFFSVNAIAALRIAIPPAFDTRHPVRSLVERAYAMLNIDIEVIVLPPRRSIWEVNNGNIDAEMARVEEVGNNYPELIKVPEPLGPLKIAVLSLNPDLAVSRWEDLYGLKVDCIRGFLYSELRLGARAEYLSHPDLALERLRIGRSQVAVLPYEYALQLQQRSSFPRLHLLIIDQPTLYHYLHPRHQALVEPLSAAIRQLKQQAAQPAGIEESSAGSPAILLTP</sequence>
<name>A0ABV5ZAQ0_9GAMM</name>
<evidence type="ECO:0008006" key="4">
    <source>
        <dbReference type="Google" id="ProtNLM"/>
    </source>
</evidence>